<dbReference type="GO" id="GO:0006310">
    <property type="term" value="P:DNA recombination"/>
    <property type="evidence" value="ECO:0007669"/>
    <property type="project" value="InterPro"/>
</dbReference>
<dbReference type="RefSeq" id="WP_043870359.1">
    <property type="nucleotide sequence ID" value="NZ_CP004393.1"/>
</dbReference>
<dbReference type="PANTHER" id="PTHR11059:SF0">
    <property type="entry name" value="DNA REPAIR PROTEIN RECN"/>
    <property type="match status" value="1"/>
</dbReference>
<keyword evidence="7 9" id="KW-0234">DNA repair</keyword>
<dbReference type="NCBIfam" id="TIGR00634">
    <property type="entry name" value="recN"/>
    <property type="match status" value="1"/>
</dbReference>
<proteinExistence type="inferred from homology"/>
<organism evidence="11 12">
    <name type="scientific">Celeribacter indicus</name>
    <dbReference type="NCBI Taxonomy" id="1208324"/>
    <lineage>
        <taxon>Bacteria</taxon>
        <taxon>Pseudomonadati</taxon>
        <taxon>Pseudomonadota</taxon>
        <taxon>Alphaproteobacteria</taxon>
        <taxon>Rhodobacterales</taxon>
        <taxon>Roseobacteraceae</taxon>
        <taxon>Celeribacter</taxon>
    </lineage>
</organism>
<dbReference type="GO" id="GO:0005524">
    <property type="term" value="F:ATP binding"/>
    <property type="evidence" value="ECO:0007669"/>
    <property type="project" value="UniProtKB-KW"/>
</dbReference>
<dbReference type="AlphaFoldDB" id="A0A0B5DY34"/>
<keyword evidence="12" id="KW-1185">Reference proteome</keyword>
<accession>A0A0B5DY34</accession>
<keyword evidence="4" id="KW-0547">Nucleotide-binding</keyword>
<dbReference type="CDD" id="cd03241">
    <property type="entry name" value="ABC_RecN"/>
    <property type="match status" value="2"/>
</dbReference>
<evidence type="ECO:0000256" key="4">
    <source>
        <dbReference type="ARBA" id="ARBA00022741"/>
    </source>
</evidence>
<dbReference type="PIRSF" id="PIRSF003128">
    <property type="entry name" value="RecN"/>
    <property type="match status" value="1"/>
</dbReference>
<keyword evidence="5 9" id="KW-0227">DNA damage</keyword>
<dbReference type="HOGENOM" id="CLU_018297_3_1_5"/>
<dbReference type="Proteomes" id="UP000031521">
    <property type="component" value="Chromosome"/>
</dbReference>
<comment type="function">
    <text evidence="1 9">May be involved in recombinational repair of damaged DNA.</text>
</comment>
<evidence type="ECO:0000256" key="1">
    <source>
        <dbReference type="ARBA" id="ARBA00003618"/>
    </source>
</evidence>
<gene>
    <name evidence="11" type="ORF">P73_3194</name>
</gene>
<dbReference type="GO" id="GO:0006281">
    <property type="term" value="P:DNA repair"/>
    <property type="evidence" value="ECO:0007669"/>
    <property type="project" value="UniProtKB-KW"/>
</dbReference>
<dbReference type="Gene3D" id="3.40.50.300">
    <property type="entry name" value="P-loop containing nucleotide triphosphate hydrolases"/>
    <property type="match status" value="2"/>
</dbReference>
<evidence type="ECO:0000256" key="8">
    <source>
        <dbReference type="ARBA" id="ARBA00033408"/>
    </source>
</evidence>
<keyword evidence="6" id="KW-0067">ATP-binding</keyword>
<name>A0A0B5DY34_9RHOB</name>
<sequence>MLRSLDIRDMLIIDRLELEFQPGLNVLTGETGAGKSILLDSLGFVLGWRGRADLVRSGAAQGEVVAVFDLPRGHDAEEVLAELGIETEDGELILRRVNSGDGRKTAWVNDRRVSGDVLRRLSDVLVELHGQHDDRGLLNPRGHRMLLDAFGGLEPLLEATRAAWKALSTARRAHAAAEAEQVALKAEEDFLRHAVGELDALDPQPGEEAKLDAERRLMQSAEKIAGDIAKAHQALSYDGGEGLLTDALRWLEGAADRADGRLDGAIEALGRALNELAEAQSGVEDCIDALRFNPHELEQVEERLFAIRGLARKHNVLPDDLGSFAAGLRDKLTALDSGAGDLARLAKAVSAAESAYDAAAAALTGARHKAASDLDETMARELAPLKMERAVFATEIAAAEPGPDGRDMVAFTVATNPGAPAGPLGKIASGGELSRFLLALKVCLTRDQSGVTMIFDEIDRGVGGATADAVGRRLKSLSEEGQVLVVTHSPQVAALGGHHWRVAKRIEDGVTLSEVAPLDAEARIDEIARMLSGDTISDAARDAARALLAG</sequence>
<dbReference type="PANTHER" id="PTHR11059">
    <property type="entry name" value="DNA REPAIR PROTEIN RECN"/>
    <property type="match status" value="1"/>
</dbReference>
<evidence type="ECO:0000256" key="7">
    <source>
        <dbReference type="ARBA" id="ARBA00023204"/>
    </source>
</evidence>
<dbReference type="InterPro" id="IPR003395">
    <property type="entry name" value="RecF/RecN/SMC_N"/>
</dbReference>
<dbReference type="FunFam" id="3.40.50.300:FF:000356">
    <property type="entry name" value="DNA repair protein RecN"/>
    <property type="match status" value="1"/>
</dbReference>
<dbReference type="SUPFAM" id="SSF52540">
    <property type="entry name" value="P-loop containing nucleoside triphosphate hydrolases"/>
    <property type="match status" value="2"/>
</dbReference>
<dbReference type="GO" id="GO:0043590">
    <property type="term" value="C:bacterial nucleoid"/>
    <property type="evidence" value="ECO:0007669"/>
    <property type="project" value="TreeGrafter"/>
</dbReference>
<comment type="similarity">
    <text evidence="2 9">Belongs to the RecN family.</text>
</comment>
<evidence type="ECO:0000256" key="3">
    <source>
        <dbReference type="ARBA" id="ARBA00021315"/>
    </source>
</evidence>
<dbReference type="EMBL" id="CP004393">
    <property type="protein sequence ID" value="AJE47909.1"/>
    <property type="molecule type" value="Genomic_DNA"/>
</dbReference>
<protein>
    <recommendedName>
        <fullName evidence="3 9">DNA repair protein RecN</fullName>
    </recommendedName>
    <alternativeName>
        <fullName evidence="8 9">Recombination protein N</fullName>
    </alternativeName>
</protein>
<evidence type="ECO:0000256" key="6">
    <source>
        <dbReference type="ARBA" id="ARBA00022840"/>
    </source>
</evidence>
<dbReference type="InterPro" id="IPR027417">
    <property type="entry name" value="P-loop_NTPase"/>
</dbReference>
<dbReference type="GO" id="GO:0009432">
    <property type="term" value="P:SOS response"/>
    <property type="evidence" value="ECO:0007669"/>
    <property type="project" value="UniProtKB-ARBA"/>
</dbReference>
<feature type="domain" description="RecF/RecN/SMC N-terminal" evidence="10">
    <location>
        <begin position="14"/>
        <end position="496"/>
    </location>
</feature>
<evidence type="ECO:0000259" key="10">
    <source>
        <dbReference type="Pfam" id="PF02463"/>
    </source>
</evidence>
<evidence type="ECO:0000256" key="2">
    <source>
        <dbReference type="ARBA" id="ARBA00009441"/>
    </source>
</evidence>
<dbReference type="KEGG" id="cid:P73_3194"/>
<dbReference type="OrthoDB" id="9806954at2"/>
<dbReference type="FunFam" id="3.40.50.300:FF:000319">
    <property type="entry name" value="DNA repair protein RecN"/>
    <property type="match status" value="1"/>
</dbReference>
<evidence type="ECO:0000313" key="12">
    <source>
        <dbReference type="Proteomes" id="UP000031521"/>
    </source>
</evidence>
<dbReference type="Pfam" id="PF02463">
    <property type="entry name" value="SMC_N"/>
    <property type="match status" value="1"/>
</dbReference>
<evidence type="ECO:0000256" key="9">
    <source>
        <dbReference type="PIRNR" id="PIRNR003128"/>
    </source>
</evidence>
<evidence type="ECO:0000313" key="11">
    <source>
        <dbReference type="EMBL" id="AJE47909.1"/>
    </source>
</evidence>
<dbReference type="InterPro" id="IPR004604">
    <property type="entry name" value="DNA_recomb/repair_RecN"/>
</dbReference>
<dbReference type="STRING" id="1208324.P73_3194"/>
<evidence type="ECO:0000256" key="5">
    <source>
        <dbReference type="ARBA" id="ARBA00022763"/>
    </source>
</evidence>
<reference evidence="11 12" key="1">
    <citation type="journal article" date="2014" name="Int. J. Syst. Evol. Microbiol.">
        <title>Celeribacter indicus sp. nov., a polycyclic aromatic hydrocarbon-degrading bacterium from deep-sea sediment and reclassification of Huaishuia halophila as Celeribacter halophilus comb. nov.</title>
        <authorList>
            <person name="Lai Q."/>
            <person name="Cao J."/>
            <person name="Yuan J."/>
            <person name="Li F."/>
            <person name="Shao Z."/>
        </authorList>
    </citation>
    <scope>NUCLEOTIDE SEQUENCE [LARGE SCALE GENOMIC DNA]</scope>
    <source>
        <strain evidence="11">P73</strain>
    </source>
</reference>